<proteinExistence type="predicted"/>
<dbReference type="EMBL" id="GAIX01008013">
    <property type="protein sequence ID" value="JAA84547.1"/>
    <property type="molecule type" value="Transcribed_RNA"/>
</dbReference>
<name>S4PVS8_9NEOP</name>
<accession>S4PVS8</accession>
<reference evidence="2" key="1">
    <citation type="journal article" date="2013" name="BMC Genomics">
        <title>Unscrambling butterfly oogenesis.</title>
        <authorList>
            <person name="Carter J.M."/>
            <person name="Baker S.C."/>
            <person name="Pink R."/>
            <person name="Carter D.R."/>
            <person name="Collins A."/>
            <person name="Tomlin J."/>
            <person name="Gibbs M."/>
            <person name="Breuker C.J."/>
        </authorList>
    </citation>
    <scope>NUCLEOTIDE SEQUENCE</scope>
    <source>
        <tissue evidence="2">Ovary</tissue>
    </source>
</reference>
<keyword evidence="1" id="KW-1133">Transmembrane helix</keyword>
<sequence length="130" mass="13766">MLESTVEETVESGRLGGGRTRGRLNGDLVTFSIVGTLLCLLILLSLDVDSALSTVTLSRESLEVTLLNVRSQVALSAFNTLCTVCTVCTILLEGIFASTLSLGSSEHDTVLFSVSIDTVESFLLSIGTFC</sequence>
<feature type="non-terminal residue" evidence="2">
    <location>
        <position position="130"/>
    </location>
</feature>
<evidence type="ECO:0000256" key="1">
    <source>
        <dbReference type="SAM" id="Phobius"/>
    </source>
</evidence>
<dbReference type="AlphaFoldDB" id="S4PVS8"/>
<keyword evidence="1" id="KW-0472">Membrane</keyword>
<feature type="transmembrane region" description="Helical" evidence="1">
    <location>
        <begin position="73"/>
        <end position="92"/>
    </location>
</feature>
<organism evidence="2">
    <name type="scientific">Pararge aegeria</name>
    <name type="common">speckled wood butterfly</name>
    <dbReference type="NCBI Taxonomy" id="116150"/>
    <lineage>
        <taxon>Eukaryota</taxon>
        <taxon>Metazoa</taxon>
        <taxon>Ecdysozoa</taxon>
        <taxon>Arthropoda</taxon>
        <taxon>Hexapoda</taxon>
        <taxon>Insecta</taxon>
        <taxon>Pterygota</taxon>
        <taxon>Neoptera</taxon>
        <taxon>Endopterygota</taxon>
        <taxon>Lepidoptera</taxon>
        <taxon>Glossata</taxon>
        <taxon>Ditrysia</taxon>
        <taxon>Papilionoidea</taxon>
        <taxon>Nymphalidae</taxon>
        <taxon>Satyrinae</taxon>
        <taxon>Satyrini</taxon>
        <taxon>Parargina</taxon>
        <taxon>Pararge</taxon>
    </lineage>
</organism>
<protein>
    <submittedName>
        <fullName evidence="2">Uncharacterized protein</fullName>
    </submittedName>
</protein>
<keyword evidence="1" id="KW-0812">Transmembrane</keyword>
<feature type="transmembrane region" description="Helical" evidence="1">
    <location>
        <begin position="28"/>
        <end position="46"/>
    </location>
</feature>
<reference evidence="2" key="2">
    <citation type="submission" date="2013-05" db="EMBL/GenBank/DDBJ databases">
        <authorList>
            <person name="Carter J.-M."/>
            <person name="Baker S.C."/>
            <person name="Pink R."/>
            <person name="Carter D.R.F."/>
            <person name="Collins A."/>
            <person name="Tomlin J."/>
            <person name="Gibbs M."/>
            <person name="Breuker C.J."/>
        </authorList>
    </citation>
    <scope>NUCLEOTIDE SEQUENCE</scope>
    <source>
        <tissue evidence="2">Ovary</tissue>
    </source>
</reference>
<evidence type="ECO:0000313" key="2">
    <source>
        <dbReference type="EMBL" id="JAA84547.1"/>
    </source>
</evidence>